<accession>A0AC58SIC8</accession>
<proteinExistence type="predicted"/>
<reference evidence="2" key="2">
    <citation type="submission" date="2025-08" db="UniProtKB">
        <authorList>
            <consortium name="RefSeq"/>
        </authorList>
    </citation>
    <scope>IDENTIFICATION</scope>
    <source>
        <tissue evidence="2">Leaf</tissue>
    </source>
</reference>
<organism evidence="1 2">
    <name type="scientific">Nicotiana tabacum</name>
    <name type="common">Common tobacco</name>
    <dbReference type="NCBI Taxonomy" id="4097"/>
    <lineage>
        <taxon>Eukaryota</taxon>
        <taxon>Viridiplantae</taxon>
        <taxon>Streptophyta</taxon>
        <taxon>Embryophyta</taxon>
        <taxon>Tracheophyta</taxon>
        <taxon>Spermatophyta</taxon>
        <taxon>Magnoliopsida</taxon>
        <taxon>eudicotyledons</taxon>
        <taxon>Gunneridae</taxon>
        <taxon>Pentapetalae</taxon>
        <taxon>asterids</taxon>
        <taxon>lamiids</taxon>
        <taxon>Solanales</taxon>
        <taxon>Solanaceae</taxon>
        <taxon>Nicotianoideae</taxon>
        <taxon>Nicotianeae</taxon>
        <taxon>Nicotiana</taxon>
    </lineage>
</organism>
<dbReference type="Proteomes" id="UP000790787">
    <property type="component" value="Chromosome 2"/>
</dbReference>
<name>A0AC58SIC8_TOBAC</name>
<gene>
    <name evidence="2" type="primary">LOC142167973</name>
</gene>
<dbReference type="RefSeq" id="XP_075084720.1">
    <property type="nucleotide sequence ID" value="XM_075228619.1"/>
</dbReference>
<evidence type="ECO:0000313" key="2">
    <source>
        <dbReference type="RefSeq" id="XP_075084720.1"/>
    </source>
</evidence>
<protein>
    <submittedName>
        <fullName evidence="2">Uncharacterized protein LOC142167973</fullName>
    </submittedName>
</protein>
<sequence length="299" mass="33286">MKDFGDELDVLAPLPSCDCEESLPYVVRLRSQRLLKFLMGLNESYSNLRSNLLARRPIVSVNEAYATISHEESQRSLGVVEMNKDPLTILARRTHQGFKPKKPGVICEHCGYKGHLKQNCYKIVGYPWDFKSKKKSTQSGGFKPFANSTVAGENVNSSEGQGHFFTEQQYKQILNMLNKPTSSDSADNITGNMADTGASHHITPYKELLTTFRTLRDQNSSRVQVPAGGRAEITMSKITKQLSCVALFFPNFCVFHGLFNGKVLGIGKKNEGLYILQEAIKLAVGATVHKEDNGGKLWH</sequence>
<keyword evidence="1" id="KW-1185">Reference proteome</keyword>
<evidence type="ECO:0000313" key="1">
    <source>
        <dbReference type="Proteomes" id="UP000790787"/>
    </source>
</evidence>
<reference evidence="1" key="1">
    <citation type="journal article" date="2014" name="Nat. Commun.">
        <title>The tobacco genome sequence and its comparison with those of tomato and potato.</title>
        <authorList>
            <person name="Sierro N."/>
            <person name="Battey J.N."/>
            <person name="Ouadi S."/>
            <person name="Bakaher N."/>
            <person name="Bovet L."/>
            <person name="Willig A."/>
            <person name="Goepfert S."/>
            <person name="Peitsch M.C."/>
            <person name="Ivanov N.V."/>
        </authorList>
    </citation>
    <scope>NUCLEOTIDE SEQUENCE [LARGE SCALE GENOMIC DNA]</scope>
</reference>